<evidence type="ECO:0000256" key="2">
    <source>
        <dbReference type="ARBA" id="ARBA00004832"/>
    </source>
</evidence>
<feature type="domain" description="N-acetyltransferase" evidence="11">
    <location>
        <begin position="29"/>
        <end position="172"/>
    </location>
</feature>
<name>A0A811N6R1_9POAL</name>
<evidence type="ECO:0000256" key="5">
    <source>
        <dbReference type="ARBA" id="ARBA00012703"/>
    </source>
</evidence>
<dbReference type="InterPro" id="IPR039143">
    <property type="entry name" value="GNPNAT1-like"/>
</dbReference>
<evidence type="ECO:0000256" key="1">
    <source>
        <dbReference type="ARBA" id="ARBA00004406"/>
    </source>
</evidence>
<comment type="pathway">
    <text evidence="2">Nucleotide-sugar biosynthesis; UDP-N-acetyl-alpha-D-glucosamine biosynthesis; N-acetyl-alpha-D-glucosamine 1-phosphate from alpha-D-glucosamine 6-phosphate (route I): step 1/2.</text>
</comment>
<dbReference type="EC" id="2.3.1.4" evidence="5"/>
<comment type="caution">
    <text evidence="12">The sequence shown here is derived from an EMBL/GenBank/DDBJ whole genome shotgun (WGS) entry which is preliminary data.</text>
</comment>
<comment type="subcellular location">
    <subcellularLocation>
        <location evidence="1">Endoplasmic reticulum membrane</location>
        <topology evidence="1">Peripheral membrane protein</topology>
    </subcellularLocation>
</comment>
<proteinExistence type="inferred from homology"/>
<accession>A0A811N6R1</accession>
<evidence type="ECO:0000259" key="11">
    <source>
        <dbReference type="PROSITE" id="PS51186"/>
    </source>
</evidence>
<dbReference type="InterPro" id="IPR016181">
    <property type="entry name" value="Acyl_CoA_acyltransferase"/>
</dbReference>
<evidence type="ECO:0000313" key="12">
    <source>
        <dbReference type="EMBL" id="CAD6218723.1"/>
    </source>
</evidence>
<comment type="similarity">
    <text evidence="3">Belongs to the acetyltransferase family. GNA1 subfamily.</text>
</comment>
<evidence type="ECO:0000256" key="8">
    <source>
        <dbReference type="ARBA" id="ARBA00023136"/>
    </source>
</evidence>
<dbReference type="GO" id="GO:0004343">
    <property type="term" value="F:glucosamine 6-phosphate N-acetyltransferase activity"/>
    <property type="evidence" value="ECO:0007669"/>
    <property type="project" value="UniProtKB-EC"/>
</dbReference>
<dbReference type="GO" id="GO:0005789">
    <property type="term" value="C:endoplasmic reticulum membrane"/>
    <property type="evidence" value="ECO:0007669"/>
    <property type="project" value="UniProtKB-SubCell"/>
</dbReference>
<dbReference type="InterPro" id="IPR000182">
    <property type="entry name" value="GNAT_dom"/>
</dbReference>
<reference evidence="12" key="1">
    <citation type="submission" date="2020-10" db="EMBL/GenBank/DDBJ databases">
        <authorList>
            <person name="Han B."/>
            <person name="Lu T."/>
            <person name="Zhao Q."/>
            <person name="Huang X."/>
            <person name="Zhao Y."/>
        </authorList>
    </citation>
    <scope>NUCLEOTIDE SEQUENCE</scope>
</reference>
<dbReference type="CDD" id="cd04301">
    <property type="entry name" value="NAT_SF"/>
    <property type="match status" value="1"/>
</dbReference>
<gene>
    <name evidence="12" type="ORF">NCGR_LOCUS12574</name>
</gene>
<keyword evidence="13" id="KW-1185">Reference proteome</keyword>
<keyword evidence="6" id="KW-0808">Transferase</keyword>
<evidence type="ECO:0000256" key="9">
    <source>
        <dbReference type="ARBA" id="ARBA00023315"/>
    </source>
</evidence>
<evidence type="ECO:0000313" key="13">
    <source>
        <dbReference type="Proteomes" id="UP000604825"/>
    </source>
</evidence>
<dbReference type="Gene3D" id="3.40.630.30">
    <property type="match status" value="1"/>
</dbReference>
<protein>
    <recommendedName>
        <fullName evidence="5">glucosamine-phosphate N-acetyltransferase</fullName>
        <ecNumber evidence="5">2.3.1.4</ecNumber>
    </recommendedName>
</protein>
<keyword evidence="8" id="KW-0472">Membrane</keyword>
<dbReference type="GO" id="GO:0006048">
    <property type="term" value="P:UDP-N-acetylglucosamine biosynthetic process"/>
    <property type="evidence" value="ECO:0007669"/>
    <property type="project" value="UniProtKB-UniPathway"/>
</dbReference>
<evidence type="ECO:0000256" key="10">
    <source>
        <dbReference type="ARBA" id="ARBA00048964"/>
    </source>
</evidence>
<organism evidence="12 13">
    <name type="scientific">Miscanthus lutarioriparius</name>
    <dbReference type="NCBI Taxonomy" id="422564"/>
    <lineage>
        <taxon>Eukaryota</taxon>
        <taxon>Viridiplantae</taxon>
        <taxon>Streptophyta</taxon>
        <taxon>Embryophyta</taxon>
        <taxon>Tracheophyta</taxon>
        <taxon>Spermatophyta</taxon>
        <taxon>Magnoliopsida</taxon>
        <taxon>Liliopsida</taxon>
        <taxon>Poales</taxon>
        <taxon>Poaceae</taxon>
        <taxon>PACMAD clade</taxon>
        <taxon>Panicoideae</taxon>
        <taxon>Andropogonodae</taxon>
        <taxon>Andropogoneae</taxon>
        <taxon>Saccharinae</taxon>
        <taxon>Miscanthus</taxon>
    </lineage>
</organism>
<comment type="catalytic activity">
    <reaction evidence="10">
        <text>D-glucosamine 6-phosphate + acetyl-CoA = N-acetyl-D-glucosamine 6-phosphate + CoA + H(+)</text>
        <dbReference type="Rhea" id="RHEA:10292"/>
        <dbReference type="ChEBI" id="CHEBI:15378"/>
        <dbReference type="ChEBI" id="CHEBI:57287"/>
        <dbReference type="ChEBI" id="CHEBI:57288"/>
        <dbReference type="ChEBI" id="CHEBI:57513"/>
        <dbReference type="ChEBI" id="CHEBI:58725"/>
        <dbReference type="EC" id="2.3.1.4"/>
    </reaction>
</comment>
<dbReference type="OrthoDB" id="10039976at2759"/>
<dbReference type="UniPathway" id="UPA00113">
    <property type="reaction ID" value="UER00529"/>
</dbReference>
<dbReference type="Proteomes" id="UP000604825">
    <property type="component" value="Unassembled WGS sequence"/>
</dbReference>
<dbReference type="EMBL" id="CAJGYO010000003">
    <property type="protein sequence ID" value="CAD6218723.1"/>
    <property type="molecule type" value="Genomic_DNA"/>
</dbReference>
<sequence length="172" mass="18146">MEQPHALAEAEAGAGAGAGAGVEAIGDAYIIRPLELADLSKGFCDLLAQLSPSPPLSEEAFRARFVELAALGADHLILVAEDAATGRLAAAGAVLVERKFIRRCGLVGHLEDVVVDAAARGRGLGERLVHRLVEHASGRGCYKVILNCTTELKGFYAKCGFVEKNVQMGLYF</sequence>
<dbReference type="Pfam" id="PF00583">
    <property type="entry name" value="Acetyltransf_1"/>
    <property type="match status" value="1"/>
</dbReference>
<dbReference type="GO" id="GO:0006044">
    <property type="term" value="P:N-acetylglucosamine metabolic process"/>
    <property type="evidence" value="ECO:0007669"/>
    <property type="project" value="UniProtKB-ARBA"/>
</dbReference>
<dbReference type="SUPFAM" id="SSF55729">
    <property type="entry name" value="Acyl-CoA N-acyltransferases (Nat)"/>
    <property type="match status" value="1"/>
</dbReference>
<evidence type="ECO:0000256" key="3">
    <source>
        <dbReference type="ARBA" id="ARBA00006048"/>
    </source>
</evidence>
<dbReference type="AlphaFoldDB" id="A0A811N6R1"/>
<keyword evidence="7" id="KW-0256">Endoplasmic reticulum</keyword>
<dbReference type="FunFam" id="3.40.630.30:FF:000048">
    <property type="entry name" value="Glucosamine 6-phosphate N-acetyltransferase"/>
    <property type="match status" value="1"/>
</dbReference>
<evidence type="ECO:0000256" key="7">
    <source>
        <dbReference type="ARBA" id="ARBA00022824"/>
    </source>
</evidence>
<dbReference type="PANTHER" id="PTHR13355:SF19">
    <property type="entry name" value="GLUCOSAMINE 6-PHOSPHATE N-ACETYLTRANSFERASE 1"/>
    <property type="match status" value="1"/>
</dbReference>
<evidence type="ECO:0000256" key="6">
    <source>
        <dbReference type="ARBA" id="ARBA00022679"/>
    </source>
</evidence>
<dbReference type="PROSITE" id="PS51186">
    <property type="entry name" value="GNAT"/>
    <property type="match status" value="1"/>
</dbReference>
<evidence type="ECO:0000256" key="4">
    <source>
        <dbReference type="ARBA" id="ARBA00011738"/>
    </source>
</evidence>
<dbReference type="PANTHER" id="PTHR13355">
    <property type="entry name" value="GLUCOSAMINE 6-PHOSPHATE N-ACETYLTRANSFERASE"/>
    <property type="match status" value="1"/>
</dbReference>
<comment type="subunit">
    <text evidence="4">Homodimer.</text>
</comment>
<keyword evidence="9" id="KW-0012">Acyltransferase</keyword>